<keyword evidence="3 7" id="KW-0997">Cell inner membrane</keyword>
<comment type="subunit">
    <text evidence="7">The complex comprises the extracytoplasmic solute receptor protein and the two transmembrane proteins.</text>
</comment>
<feature type="transmembrane region" description="Helical" evidence="7">
    <location>
        <begin position="146"/>
        <end position="170"/>
    </location>
</feature>
<dbReference type="Proteomes" id="UP000321058">
    <property type="component" value="Unassembled WGS sequence"/>
</dbReference>
<evidence type="ECO:0000256" key="1">
    <source>
        <dbReference type="ARBA" id="ARBA00004429"/>
    </source>
</evidence>
<accession>A0A512N5M0</accession>
<feature type="transmembrane region" description="Helical" evidence="7">
    <location>
        <begin position="60"/>
        <end position="82"/>
    </location>
</feature>
<name>A0A512N5M0_9HYPH</name>
<dbReference type="GO" id="GO:0005886">
    <property type="term" value="C:plasma membrane"/>
    <property type="evidence" value="ECO:0007669"/>
    <property type="project" value="UniProtKB-SubCell"/>
</dbReference>
<feature type="domain" description="TRAP C4-dicarboxylate transport system permease DctM subunit" evidence="8">
    <location>
        <begin position="12"/>
        <end position="435"/>
    </location>
</feature>
<dbReference type="NCBIfam" id="TIGR00786">
    <property type="entry name" value="dctM"/>
    <property type="match status" value="1"/>
</dbReference>
<evidence type="ECO:0000256" key="7">
    <source>
        <dbReference type="RuleBase" id="RU369079"/>
    </source>
</evidence>
<feature type="transmembrane region" description="Helical" evidence="7">
    <location>
        <begin position="419"/>
        <end position="440"/>
    </location>
</feature>
<dbReference type="OrthoDB" id="9790209at2"/>
<gene>
    <name evidence="9" type="ORF">RSO01_13890</name>
</gene>
<organism evidence="9 10">
    <name type="scientific">Reyranella soli</name>
    <dbReference type="NCBI Taxonomy" id="1230389"/>
    <lineage>
        <taxon>Bacteria</taxon>
        <taxon>Pseudomonadati</taxon>
        <taxon>Pseudomonadota</taxon>
        <taxon>Alphaproteobacteria</taxon>
        <taxon>Hyphomicrobiales</taxon>
        <taxon>Reyranellaceae</taxon>
        <taxon>Reyranella</taxon>
    </lineage>
</organism>
<dbReference type="PANTHER" id="PTHR33362:SF5">
    <property type="entry name" value="C4-DICARBOXYLATE TRAP TRANSPORTER LARGE PERMEASE PROTEIN DCTM"/>
    <property type="match status" value="1"/>
</dbReference>
<dbReference type="EMBL" id="BKAJ01000027">
    <property type="protein sequence ID" value="GEP54223.1"/>
    <property type="molecule type" value="Genomic_DNA"/>
</dbReference>
<comment type="subcellular location">
    <subcellularLocation>
        <location evidence="1 7">Cell inner membrane</location>
        <topology evidence="1 7">Multi-pass membrane protein</topology>
    </subcellularLocation>
</comment>
<feature type="transmembrane region" description="Helical" evidence="7">
    <location>
        <begin position="6"/>
        <end position="39"/>
    </location>
</feature>
<evidence type="ECO:0000256" key="5">
    <source>
        <dbReference type="ARBA" id="ARBA00022989"/>
    </source>
</evidence>
<feature type="transmembrane region" description="Helical" evidence="7">
    <location>
        <begin position="289"/>
        <end position="311"/>
    </location>
</feature>
<evidence type="ECO:0000313" key="10">
    <source>
        <dbReference type="Proteomes" id="UP000321058"/>
    </source>
</evidence>
<dbReference type="GO" id="GO:0022857">
    <property type="term" value="F:transmembrane transporter activity"/>
    <property type="evidence" value="ECO:0007669"/>
    <property type="project" value="UniProtKB-UniRule"/>
</dbReference>
<feature type="transmembrane region" description="Helical" evidence="7">
    <location>
        <begin position="182"/>
        <end position="203"/>
    </location>
</feature>
<comment type="caution">
    <text evidence="9">The sequence shown here is derived from an EMBL/GenBank/DDBJ whole genome shotgun (WGS) entry which is preliminary data.</text>
</comment>
<keyword evidence="4 7" id="KW-0812">Transmembrane</keyword>
<keyword evidence="2" id="KW-1003">Cell membrane</keyword>
<evidence type="ECO:0000313" key="9">
    <source>
        <dbReference type="EMBL" id="GEP54223.1"/>
    </source>
</evidence>
<dbReference type="InterPro" id="IPR004681">
    <property type="entry name" value="TRAP_DctM"/>
</dbReference>
<dbReference type="Pfam" id="PF06808">
    <property type="entry name" value="DctM"/>
    <property type="match status" value="1"/>
</dbReference>
<evidence type="ECO:0000256" key="6">
    <source>
        <dbReference type="ARBA" id="ARBA00023136"/>
    </source>
</evidence>
<dbReference type="PIRSF" id="PIRSF006066">
    <property type="entry name" value="HI0050"/>
    <property type="match status" value="1"/>
</dbReference>
<keyword evidence="6 7" id="KW-0472">Membrane</keyword>
<dbReference type="RefSeq" id="WP_147147579.1">
    <property type="nucleotide sequence ID" value="NZ_BKAJ01000027.1"/>
</dbReference>
<feature type="transmembrane region" description="Helical" evidence="7">
    <location>
        <begin position="331"/>
        <end position="360"/>
    </location>
</feature>
<feature type="transmembrane region" description="Helical" evidence="7">
    <location>
        <begin position="260"/>
        <end position="277"/>
    </location>
</feature>
<keyword evidence="7" id="KW-0813">Transport</keyword>
<evidence type="ECO:0000256" key="2">
    <source>
        <dbReference type="ARBA" id="ARBA00022475"/>
    </source>
</evidence>
<protein>
    <recommendedName>
        <fullName evidence="7">TRAP transporter large permease protein</fullName>
    </recommendedName>
</protein>
<evidence type="ECO:0000256" key="4">
    <source>
        <dbReference type="ARBA" id="ARBA00022692"/>
    </source>
</evidence>
<comment type="similarity">
    <text evidence="7">Belongs to the TRAP transporter large permease family.</text>
</comment>
<dbReference type="InterPro" id="IPR010656">
    <property type="entry name" value="DctM"/>
</dbReference>
<keyword evidence="10" id="KW-1185">Reference proteome</keyword>
<evidence type="ECO:0000259" key="8">
    <source>
        <dbReference type="Pfam" id="PF06808"/>
    </source>
</evidence>
<feature type="transmembrane region" description="Helical" evidence="7">
    <location>
        <begin position="231"/>
        <end position="254"/>
    </location>
</feature>
<evidence type="ECO:0000256" key="3">
    <source>
        <dbReference type="ARBA" id="ARBA00022519"/>
    </source>
</evidence>
<dbReference type="PANTHER" id="PTHR33362">
    <property type="entry name" value="SIALIC ACID TRAP TRANSPORTER PERMEASE PROTEIN SIAT-RELATED"/>
    <property type="match status" value="1"/>
</dbReference>
<sequence>MAWPAALALMLGLVCLVMLIGLPVAFAFFLTNIVGAIVFLGGENGIMSFIRGSMASIANFNLAPVPLFLVMGDILLRSGMAFRAIDAIDRLILAVPGRLSVVAVSGGTIFSALSGSTIATTAMLGQSLLPEMLRRGYHPSMAMGPIMAIGGVDMLIPPSALTVLLATLASSVSRDKVSVSDLLIAGIIPGLIMSVCFLIWIVVRCWMRPDLAPRDEASKAPMTLVERWRPFFIDVVPLSFIFIVVMGSMFMGWASPTDSAALGCLATVALALCYRALTWKVLFESLKSTAAVTTMIFFIIAASTTFAQILAFSGATDGALAEIAKYEFTPLIAVFVMIAILLVLGCFMDQISMMLLTFPFFMPLANALNMDLVWLGVILLISLQIGLLTPPFGLLLFVMKGVAPPEITMRQVWAAAFPYTVIVFGVLMLVVFVPSVATLLTGAMR</sequence>
<reference evidence="9 10" key="1">
    <citation type="submission" date="2019-07" db="EMBL/GenBank/DDBJ databases">
        <title>Whole genome shotgun sequence of Reyranella soli NBRC 108950.</title>
        <authorList>
            <person name="Hosoyama A."/>
            <person name="Uohara A."/>
            <person name="Ohji S."/>
            <person name="Ichikawa N."/>
        </authorList>
    </citation>
    <scope>NUCLEOTIDE SEQUENCE [LARGE SCALE GENOMIC DNA]</scope>
    <source>
        <strain evidence="9 10">NBRC 108950</strain>
    </source>
</reference>
<keyword evidence="5 7" id="KW-1133">Transmembrane helix</keyword>
<feature type="transmembrane region" description="Helical" evidence="7">
    <location>
        <begin position="102"/>
        <end position="125"/>
    </location>
</feature>
<dbReference type="AlphaFoldDB" id="A0A512N5M0"/>
<proteinExistence type="inferred from homology"/>
<comment type="function">
    <text evidence="7">Part of the tripartite ATP-independent periplasmic (TRAP) transport system.</text>
</comment>
<feature type="transmembrane region" description="Helical" evidence="7">
    <location>
        <begin position="372"/>
        <end position="399"/>
    </location>
</feature>